<proteinExistence type="predicted"/>
<feature type="region of interest" description="Disordered" evidence="1">
    <location>
        <begin position="233"/>
        <end position="272"/>
    </location>
</feature>
<gene>
    <name evidence="2" type="ORF">PXEA_LOCUS26008</name>
</gene>
<evidence type="ECO:0000256" key="1">
    <source>
        <dbReference type="SAM" id="MobiDB-lite"/>
    </source>
</evidence>
<name>A0A448XB70_9PLAT</name>
<evidence type="ECO:0000313" key="3">
    <source>
        <dbReference type="Proteomes" id="UP000784294"/>
    </source>
</evidence>
<dbReference type="AlphaFoldDB" id="A0A448XB70"/>
<comment type="caution">
    <text evidence="2">The sequence shown here is derived from an EMBL/GenBank/DDBJ whole genome shotgun (WGS) entry which is preliminary data.</text>
</comment>
<protein>
    <submittedName>
        <fullName evidence="2">Uncharacterized protein</fullName>
    </submittedName>
</protein>
<feature type="compositionally biased region" description="Low complexity" evidence="1">
    <location>
        <begin position="250"/>
        <end position="267"/>
    </location>
</feature>
<dbReference type="Proteomes" id="UP000784294">
    <property type="component" value="Unassembled WGS sequence"/>
</dbReference>
<reference evidence="2" key="1">
    <citation type="submission" date="2018-11" db="EMBL/GenBank/DDBJ databases">
        <authorList>
            <consortium name="Pathogen Informatics"/>
        </authorList>
    </citation>
    <scope>NUCLEOTIDE SEQUENCE</scope>
</reference>
<accession>A0A448XB70</accession>
<feature type="compositionally biased region" description="Polar residues" evidence="1">
    <location>
        <begin position="108"/>
        <end position="118"/>
    </location>
</feature>
<evidence type="ECO:0000313" key="2">
    <source>
        <dbReference type="EMBL" id="VEL32568.1"/>
    </source>
</evidence>
<keyword evidence="3" id="KW-1185">Reference proteome</keyword>
<organism evidence="2 3">
    <name type="scientific">Protopolystoma xenopodis</name>
    <dbReference type="NCBI Taxonomy" id="117903"/>
    <lineage>
        <taxon>Eukaryota</taxon>
        <taxon>Metazoa</taxon>
        <taxon>Spiralia</taxon>
        <taxon>Lophotrochozoa</taxon>
        <taxon>Platyhelminthes</taxon>
        <taxon>Monogenea</taxon>
        <taxon>Polyopisthocotylea</taxon>
        <taxon>Polystomatidea</taxon>
        <taxon>Polystomatidae</taxon>
        <taxon>Protopolystoma</taxon>
    </lineage>
</organism>
<feature type="compositionally biased region" description="Polar residues" evidence="1">
    <location>
        <begin position="233"/>
        <end position="249"/>
    </location>
</feature>
<dbReference type="EMBL" id="CAAALY010244351">
    <property type="protein sequence ID" value="VEL32568.1"/>
    <property type="molecule type" value="Genomic_DNA"/>
</dbReference>
<sequence>MTATTSVQLYANILTNGINSSLPLQSGQSSGFLTGLGQTMSPAQANYFLSCQSSYGGSSGNLISPNLANSGQMMLPLQSVPTTTSQQHHTSVLSQSANAVQTELLSPHQNNQPQLSYSQHHQTQTVQEQHATSNSHQHMHQAISGIYATLAHAPAEPGASTTGGEIPEVLTTTGLMPTGSAMTISTPLATQLGQLTNFVPFSLTPVSAASQTGSQYAARFPTNLEEQHSIAANQSPQKKNMDGQTQNLHSLQQAQQRSPQQSVHQQQLGNPQSNSFSLDAYGNCKIALRAPASTCANGFSSASLQCITGQLPNGELKIPGNTSFVTRFSLKINDKIIYVPFRSDYNDKWNKT</sequence>
<feature type="compositionally biased region" description="Low complexity" evidence="1">
    <location>
        <begin position="119"/>
        <end position="132"/>
    </location>
</feature>
<feature type="region of interest" description="Disordered" evidence="1">
    <location>
        <begin position="108"/>
        <end position="137"/>
    </location>
</feature>